<comment type="caution">
    <text evidence="1">The sequence shown here is derived from an EMBL/GenBank/DDBJ whole genome shotgun (WGS) entry which is preliminary data.</text>
</comment>
<protein>
    <recommendedName>
        <fullName evidence="3">SAM-dependent methyltransferase</fullName>
    </recommendedName>
</protein>
<organism evidence="1 2">
    <name type="scientific">Microbispora corallina</name>
    <dbReference type="NCBI Taxonomy" id="83302"/>
    <lineage>
        <taxon>Bacteria</taxon>
        <taxon>Bacillati</taxon>
        <taxon>Actinomycetota</taxon>
        <taxon>Actinomycetes</taxon>
        <taxon>Streptosporangiales</taxon>
        <taxon>Streptosporangiaceae</taxon>
        <taxon>Microbispora</taxon>
    </lineage>
</organism>
<dbReference type="RefSeq" id="WP_204058146.1">
    <property type="nucleotide sequence ID" value="NZ_BAAAGP010000014.1"/>
</dbReference>
<proteinExistence type="predicted"/>
<dbReference type="Proteomes" id="UP000603904">
    <property type="component" value="Unassembled WGS sequence"/>
</dbReference>
<keyword evidence="2" id="KW-1185">Reference proteome</keyword>
<accession>A0ABQ4G105</accession>
<dbReference type="Gene3D" id="3.40.50.150">
    <property type="entry name" value="Vaccinia Virus protein VP39"/>
    <property type="match status" value="1"/>
</dbReference>
<evidence type="ECO:0000313" key="2">
    <source>
        <dbReference type="Proteomes" id="UP000603904"/>
    </source>
</evidence>
<name>A0ABQ4G105_9ACTN</name>
<evidence type="ECO:0008006" key="3">
    <source>
        <dbReference type="Google" id="ProtNLM"/>
    </source>
</evidence>
<dbReference type="EMBL" id="BOOC01000015">
    <property type="protein sequence ID" value="GIH40763.1"/>
    <property type="molecule type" value="Genomic_DNA"/>
</dbReference>
<dbReference type="InterPro" id="IPR029063">
    <property type="entry name" value="SAM-dependent_MTases_sf"/>
</dbReference>
<gene>
    <name evidence="1" type="ORF">Mco01_37630</name>
</gene>
<evidence type="ECO:0000313" key="1">
    <source>
        <dbReference type="EMBL" id="GIH40763.1"/>
    </source>
</evidence>
<reference evidence="1 2" key="1">
    <citation type="submission" date="2021-01" db="EMBL/GenBank/DDBJ databases">
        <title>Whole genome shotgun sequence of Microbispora corallina NBRC 16416.</title>
        <authorList>
            <person name="Komaki H."/>
            <person name="Tamura T."/>
        </authorList>
    </citation>
    <scope>NUCLEOTIDE SEQUENCE [LARGE SCALE GENOMIC DNA]</scope>
    <source>
        <strain evidence="1 2">NBRC 16416</strain>
    </source>
</reference>
<sequence>MTTARAGDVDYDAHVHGYAVQRRTDPRIAARVHAAIGEGRSLINVGAGAGSYEPDDRYVVAVEPFAVMRAQRPAHRVPALDAAAERRRFPAVDWIAGRIGTTSRVETVPVPNDCVDGFVEAYYARPEHFLDPRVRASQSAWGFVDDEVERRAVERLRADLDSGAGDARFGHLRGQPEFHGSLRLVVGLP</sequence>